<evidence type="ECO:0000313" key="3">
    <source>
        <dbReference type="EMBL" id="KZL81295.1"/>
    </source>
</evidence>
<organism evidence="3 4">
    <name type="scientific">Colletotrichum incanum</name>
    <name type="common">Soybean anthracnose fungus</name>
    <dbReference type="NCBI Taxonomy" id="1573173"/>
    <lineage>
        <taxon>Eukaryota</taxon>
        <taxon>Fungi</taxon>
        <taxon>Dikarya</taxon>
        <taxon>Ascomycota</taxon>
        <taxon>Pezizomycotina</taxon>
        <taxon>Sordariomycetes</taxon>
        <taxon>Hypocreomycetidae</taxon>
        <taxon>Glomerellales</taxon>
        <taxon>Glomerellaceae</taxon>
        <taxon>Colletotrichum</taxon>
        <taxon>Colletotrichum spaethianum species complex</taxon>
    </lineage>
</organism>
<dbReference type="PANTHER" id="PTHR43695:SF1">
    <property type="entry name" value="RHAMNOGALACTURONAN ACETYLESTERASE"/>
    <property type="match status" value="1"/>
</dbReference>
<dbReference type="SUPFAM" id="SSF52266">
    <property type="entry name" value="SGNH hydrolase"/>
    <property type="match status" value="1"/>
</dbReference>
<evidence type="ECO:0000256" key="2">
    <source>
        <dbReference type="ARBA" id="ARBA00022801"/>
    </source>
</evidence>
<name>A0A161W2P1_COLIC</name>
<reference evidence="3 4" key="1">
    <citation type="submission" date="2015-06" db="EMBL/GenBank/DDBJ databases">
        <title>Survival trade-offs in plant roots during colonization by closely related pathogenic and mutualistic fungi.</title>
        <authorList>
            <person name="Hacquard S."/>
            <person name="Kracher B."/>
            <person name="Hiruma K."/>
            <person name="Weinman A."/>
            <person name="Muench P."/>
            <person name="Garrido Oter R."/>
            <person name="Ver Loren van Themaat E."/>
            <person name="Dallerey J.-F."/>
            <person name="Damm U."/>
            <person name="Henrissat B."/>
            <person name="Lespinet O."/>
            <person name="Thon M."/>
            <person name="Kemen E."/>
            <person name="McHardy A.C."/>
            <person name="Schulze-Lefert P."/>
            <person name="O'Connell R.J."/>
        </authorList>
    </citation>
    <scope>NUCLEOTIDE SEQUENCE [LARGE SCALE GENOMIC DNA]</scope>
    <source>
        <strain evidence="3 4">MAFF 238704</strain>
    </source>
</reference>
<dbReference type="PANTHER" id="PTHR43695">
    <property type="entry name" value="PUTATIVE (AFU_ORTHOLOGUE AFUA_2G17250)-RELATED"/>
    <property type="match status" value="1"/>
</dbReference>
<feature type="non-terminal residue" evidence="3">
    <location>
        <position position="1"/>
    </location>
</feature>
<dbReference type="Pfam" id="PF00657">
    <property type="entry name" value="Lipase_GDSL"/>
    <property type="match status" value="1"/>
</dbReference>
<protein>
    <submittedName>
        <fullName evidence="3">Gdsl-like lipase acylhydrolase</fullName>
    </submittedName>
</protein>
<dbReference type="InterPro" id="IPR001087">
    <property type="entry name" value="GDSL"/>
</dbReference>
<evidence type="ECO:0000256" key="1">
    <source>
        <dbReference type="ARBA" id="ARBA00008668"/>
    </source>
</evidence>
<keyword evidence="2 3" id="KW-0378">Hydrolase</keyword>
<dbReference type="InterPro" id="IPR037459">
    <property type="entry name" value="RhgT-like"/>
</dbReference>
<comment type="caution">
    <text evidence="3">The sequence shown here is derived from an EMBL/GenBank/DDBJ whole genome shotgun (WGS) entry which is preliminary data.</text>
</comment>
<gene>
    <name evidence="3" type="ORF">CI238_00335</name>
</gene>
<dbReference type="Proteomes" id="UP000076584">
    <property type="component" value="Unassembled WGS sequence"/>
</dbReference>
<dbReference type="EMBL" id="LFIW01001670">
    <property type="protein sequence ID" value="KZL81295.1"/>
    <property type="molecule type" value="Genomic_DNA"/>
</dbReference>
<dbReference type="Gene3D" id="3.40.50.1110">
    <property type="entry name" value="SGNH hydrolase"/>
    <property type="match status" value="1"/>
</dbReference>
<dbReference type="GO" id="GO:0016788">
    <property type="term" value="F:hydrolase activity, acting on ester bonds"/>
    <property type="evidence" value="ECO:0007669"/>
    <property type="project" value="InterPro"/>
</dbReference>
<proteinExistence type="inferred from homology"/>
<dbReference type="AlphaFoldDB" id="A0A161W2P1"/>
<dbReference type="InterPro" id="IPR036514">
    <property type="entry name" value="SGNH_hydro_sf"/>
</dbReference>
<evidence type="ECO:0000313" key="4">
    <source>
        <dbReference type="Proteomes" id="UP000076584"/>
    </source>
</evidence>
<keyword evidence="4" id="KW-1185">Reference proteome</keyword>
<accession>A0A161W2P1</accession>
<comment type="similarity">
    <text evidence="1">Belongs to the 'GDSL' lipolytic enzyme family.</text>
</comment>
<sequence length="308" mass="32752">LNRHSLLIQTLSTTTETMRANLAIVAGFLGLASALPADAGAVEKRQSVPTIYLCGDSTTAKGGGGSGTEGWGVFLQYSFSTSKAKVDNRAIGGRSARSYTREGRFDTVAGLVKSGDWVIIEFGHNDGGSLTPTDNGRTDCFGDGAQTCQTTYNGVAETVLTYPAYLKNAAKKFNAAGAKVIISAATPNNVWETGTYKWGYDRFFYYAWLAVEQLGGPSKGYYFVPHGEYAAQAMKNLGASTVNANFPNDHTHTSPFLADAMHKAFVLGLRCGTSALASLAKNTTASLTSTYLGPCIDNYNSTVHALLR</sequence>